<evidence type="ECO:0000256" key="10">
    <source>
        <dbReference type="ARBA" id="ARBA00023146"/>
    </source>
</evidence>
<evidence type="ECO:0000313" key="17">
    <source>
        <dbReference type="Proteomes" id="UP000245946"/>
    </source>
</evidence>
<comment type="similarity">
    <text evidence="2">Belongs to the class-II aminoacyl-tRNA synthetase family.</text>
</comment>
<dbReference type="GO" id="GO:0005524">
    <property type="term" value="F:ATP binding"/>
    <property type="evidence" value="ECO:0007669"/>
    <property type="project" value="UniProtKB-KW"/>
</dbReference>
<evidence type="ECO:0000256" key="1">
    <source>
        <dbReference type="ARBA" id="ARBA00004305"/>
    </source>
</evidence>
<evidence type="ECO:0000256" key="6">
    <source>
        <dbReference type="ARBA" id="ARBA00022840"/>
    </source>
</evidence>
<dbReference type="InterPro" id="IPR036690">
    <property type="entry name" value="Fdx_antiC-bd_sf"/>
</dbReference>
<dbReference type="Proteomes" id="UP000245946">
    <property type="component" value="Unassembled WGS sequence"/>
</dbReference>
<dbReference type="Gene3D" id="3.30.70.380">
    <property type="entry name" value="Ferrodoxin-fold anticodon-binding domain"/>
    <property type="match status" value="1"/>
</dbReference>
<dbReference type="GO" id="GO:0000049">
    <property type="term" value="F:tRNA binding"/>
    <property type="evidence" value="ECO:0007669"/>
    <property type="project" value="InterPro"/>
</dbReference>
<evidence type="ECO:0000259" key="14">
    <source>
        <dbReference type="PROSITE" id="PS50862"/>
    </source>
</evidence>
<evidence type="ECO:0000256" key="11">
    <source>
        <dbReference type="ARBA" id="ARBA00031194"/>
    </source>
</evidence>
<feature type="domain" description="FDX-ACB" evidence="15">
    <location>
        <begin position="388"/>
        <end position="481"/>
    </location>
</feature>
<evidence type="ECO:0000256" key="12">
    <source>
        <dbReference type="ARBA" id="ARBA00049255"/>
    </source>
</evidence>
<keyword evidence="13" id="KW-0732">Signal</keyword>
<organism evidence="16 17">
    <name type="scientific">Tilletiopsis washingtonensis</name>
    <dbReference type="NCBI Taxonomy" id="58919"/>
    <lineage>
        <taxon>Eukaryota</taxon>
        <taxon>Fungi</taxon>
        <taxon>Dikarya</taxon>
        <taxon>Basidiomycota</taxon>
        <taxon>Ustilaginomycotina</taxon>
        <taxon>Exobasidiomycetes</taxon>
        <taxon>Entylomatales</taxon>
        <taxon>Entylomatales incertae sedis</taxon>
        <taxon>Tilletiopsis</taxon>
    </lineage>
</organism>
<dbReference type="RefSeq" id="XP_025600407.1">
    <property type="nucleotide sequence ID" value="XM_025743695.1"/>
</dbReference>
<name>A0A316ZGF4_9BASI</name>
<reference evidence="16 17" key="1">
    <citation type="journal article" date="2018" name="Mol. Biol. Evol.">
        <title>Broad Genomic Sampling Reveals a Smut Pathogenic Ancestry of the Fungal Clade Ustilaginomycotina.</title>
        <authorList>
            <person name="Kijpornyongpan T."/>
            <person name="Mondo S.J."/>
            <person name="Barry K."/>
            <person name="Sandor L."/>
            <person name="Lee J."/>
            <person name="Lipzen A."/>
            <person name="Pangilinan J."/>
            <person name="LaButti K."/>
            <person name="Hainaut M."/>
            <person name="Henrissat B."/>
            <person name="Grigoriev I.V."/>
            <person name="Spatafora J.W."/>
            <person name="Aime M.C."/>
        </authorList>
    </citation>
    <scope>NUCLEOTIDE SEQUENCE [LARGE SCALE GENOMIC DNA]</scope>
    <source>
        <strain evidence="16 17">MCA 4186</strain>
    </source>
</reference>
<dbReference type="Gene3D" id="3.30.930.10">
    <property type="entry name" value="Bira Bifunctional Protein, Domain 2"/>
    <property type="match status" value="1"/>
</dbReference>
<dbReference type="InterPro" id="IPR045864">
    <property type="entry name" value="aa-tRNA-synth_II/BPL/LPL"/>
</dbReference>
<comment type="catalytic activity">
    <reaction evidence="12">
        <text>tRNA(Phe) + L-phenylalanine + ATP = L-phenylalanyl-tRNA(Phe) + AMP + diphosphate + H(+)</text>
        <dbReference type="Rhea" id="RHEA:19413"/>
        <dbReference type="Rhea" id="RHEA-COMP:9668"/>
        <dbReference type="Rhea" id="RHEA-COMP:9699"/>
        <dbReference type="ChEBI" id="CHEBI:15378"/>
        <dbReference type="ChEBI" id="CHEBI:30616"/>
        <dbReference type="ChEBI" id="CHEBI:33019"/>
        <dbReference type="ChEBI" id="CHEBI:58095"/>
        <dbReference type="ChEBI" id="CHEBI:78442"/>
        <dbReference type="ChEBI" id="CHEBI:78531"/>
        <dbReference type="ChEBI" id="CHEBI:456215"/>
        <dbReference type="EC" id="6.1.1.20"/>
    </reaction>
</comment>
<keyword evidence="7" id="KW-0648">Protein biosynthesis</keyword>
<dbReference type="PROSITE" id="PS51447">
    <property type="entry name" value="FDX_ACB"/>
    <property type="match status" value="1"/>
</dbReference>
<dbReference type="InterPro" id="IPR002319">
    <property type="entry name" value="Phenylalanyl-tRNA_Synthase"/>
</dbReference>
<dbReference type="SMART" id="SM00896">
    <property type="entry name" value="FDX-ACB"/>
    <property type="match status" value="1"/>
</dbReference>
<dbReference type="FunFam" id="3.30.70.380:FF:000002">
    <property type="entry name" value="phenylalanine--tRNA ligase, mitochondrial"/>
    <property type="match status" value="1"/>
</dbReference>
<gene>
    <name evidence="16" type="ORF">FA09DRAFT_333527</name>
</gene>
<dbReference type="GeneID" id="37271239"/>
<dbReference type="EMBL" id="KZ819286">
    <property type="protein sequence ID" value="PWO00129.1"/>
    <property type="molecule type" value="Genomic_DNA"/>
</dbReference>
<keyword evidence="4" id="KW-0436">Ligase</keyword>
<dbReference type="EC" id="6.1.1.20" evidence="3"/>
<protein>
    <recommendedName>
        <fullName evidence="3">phenylalanine--tRNA ligase</fullName>
        <ecNumber evidence="3">6.1.1.20</ecNumber>
    </recommendedName>
    <alternativeName>
        <fullName evidence="11">Phenylalanyl-tRNA synthetase</fullName>
    </alternativeName>
</protein>
<evidence type="ECO:0000256" key="4">
    <source>
        <dbReference type="ARBA" id="ARBA00022598"/>
    </source>
</evidence>
<keyword evidence="6" id="KW-0067">ATP-binding</keyword>
<evidence type="ECO:0000256" key="8">
    <source>
        <dbReference type="ARBA" id="ARBA00022946"/>
    </source>
</evidence>
<dbReference type="InterPro" id="IPR006195">
    <property type="entry name" value="aa-tRNA-synth_II"/>
</dbReference>
<dbReference type="GO" id="GO:0006432">
    <property type="term" value="P:phenylalanyl-tRNA aminoacylation"/>
    <property type="evidence" value="ECO:0007669"/>
    <property type="project" value="InterPro"/>
</dbReference>
<keyword evidence="8" id="KW-0809">Transit peptide</keyword>
<keyword evidence="10 16" id="KW-0030">Aminoacyl-tRNA synthetase</keyword>
<evidence type="ECO:0000256" key="2">
    <source>
        <dbReference type="ARBA" id="ARBA00008226"/>
    </source>
</evidence>
<dbReference type="InterPro" id="IPR005121">
    <property type="entry name" value="Fdx_antiC-bd"/>
</dbReference>
<dbReference type="SUPFAM" id="SSF54991">
    <property type="entry name" value="Anticodon-binding domain of PheRS"/>
    <property type="match status" value="1"/>
</dbReference>
<sequence length="481" mass="52923">MALALARRPLLLLAASRLPVLPRGAPARPPTTVLGRRYAADDYTNVPASILARIAPQPALLYAPSHPLAQLRARIERLLPAHTPIPAPVAVVDVDVNFGSLGFPADHPGRAPSDTYYLNRATCLRTHTSAHEVEVFAAGHDRWLLTADVYRRDEIDASHYPVFHQMEGAAVWALFDFAAGGVVEQECEALEARLANAGIRIDDDVDLDEAGGWQPEHQVSQEMARAAALSLRHLKGTLNMLALELFGPRHAADVAAAAPSAEHEPLHVRWIAASFPFTSPSLEVEVWFRGKWLEILGCGVVMEQTLVNAHVPGKVGWAFGLGLERIAMVLHSIPDIRLFWSQDARFLSQFADVRAGSSAAGGLSPSSPSSLASQPHDAAALVTFQPYSKYPACLKDVSFWLPKAHQLHANDVAEIVRDEAHDLAESVELIDEFTHPKTGRRSQCYRINYRSMDRNLQNDEINALHQRITERLVAELHIEPR</sequence>
<dbReference type="STRING" id="58919.A0A316ZGF4"/>
<evidence type="ECO:0000256" key="9">
    <source>
        <dbReference type="ARBA" id="ARBA00023128"/>
    </source>
</evidence>
<dbReference type="Pfam" id="PF01409">
    <property type="entry name" value="tRNA-synt_2d"/>
    <property type="match status" value="2"/>
</dbReference>
<keyword evidence="5" id="KW-0547">Nucleotide-binding</keyword>
<feature type="domain" description="Aminoacyl-transfer RNA synthetases class-II family profile" evidence="14">
    <location>
        <begin position="147"/>
        <end position="365"/>
    </location>
</feature>
<feature type="signal peptide" evidence="13">
    <location>
        <begin position="1"/>
        <end position="27"/>
    </location>
</feature>
<dbReference type="OrthoDB" id="4457at2759"/>
<keyword evidence="9" id="KW-0496">Mitochondrion</keyword>
<dbReference type="NCBIfam" id="TIGR00469">
    <property type="entry name" value="pheS_mito"/>
    <property type="match status" value="1"/>
</dbReference>
<dbReference type="PROSITE" id="PS50862">
    <property type="entry name" value="AA_TRNA_LIGASE_II"/>
    <property type="match status" value="1"/>
</dbReference>
<evidence type="ECO:0000313" key="16">
    <source>
        <dbReference type="EMBL" id="PWO00129.1"/>
    </source>
</evidence>
<dbReference type="GO" id="GO:0005759">
    <property type="term" value="C:mitochondrial matrix"/>
    <property type="evidence" value="ECO:0007669"/>
    <property type="project" value="UniProtKB-SubCell"/>
</dbReference>
<dbReference type="PANTHER" id="PTHR11538:SF41">
    <property type="entry name" value="PHENYLALANINE--TRNA LIGASE, MITOCHONDRIAL"/>
    <property type="match status" value="1"/>
</dbReference>
<evidence type="ECO:0000256" key="5">
    <source>
        <dbReference type="ARBA" id="ARBA00022741"/>
    </source>
</evidence>
<dbReference type="InterPro" id="IPR004530">
    <property type="entry name" value="Phe-tRNA-synth_IIc_mito"/>
</dbReference>
<dbReference type="AlphaFoldDB" id="A0A316ZGF4"/>
<keyword evidence="17" id="KW-1185">Reference proteome</keyword>
<comment type="subcellular location">
    <subcellularLocation>
        <location evidence="1">Mitochondrion matrix</location>
    </subcellularLocation>
</comment>
<accession>A0A316ZGF4</accession>
<dbReference type="Pfam" id="PF03147">
    <property type="entry name" value="FDX-ACB"/>
    <property type="match status" value="1"/>
</dbReference>
<feature type="chain" id="PRO_5016363499" description="phenylalanine--tRNA ligase" evidence="13">
    <location>
        <begin position="28"/>
        <end position="481"/>
    </location>
</feature>
<dbReference type="SUPFAM" id="SSF55681">
    <property type="entry name" value="Class II aaRS and biotin synthetases"/>
    <property type="match status" value="1"/>
</dbReference>
<evidence type="ECO:0000256" key="7">
    <source>
        <dbReference type="ARBA" id="ARBA00022917"/>
    </source>
</evidence>
<evidence type="ECO:0000256" key="13">
    <source>
        <dbReference type="SAM" id="SignalP"/>
    </source>
</evidence>
<proteinExistence type="inferred from homology"/>
<evidence type="ECO:0000256" key="3">
    <source>
        <dbReference type="ARBA" id="ARBA00012814"/>
    </source>
</evidence>
<dbReference type="GO" id="GO:0004826">
    <property type="term" value="F:phenylalanine-tRNA ligase activity"/>
    <property type="evidence" value="ECO:0007669"/>
    <property type="project" value="UniProtKB-EC"/>
</dbReference>
<dbReference type="PANTHER" id="PTHR11538">
    <property type="entry name" value="PHENYLALANYL-TRNA SYNTHETASE"/>
    <property type="match status" value="1"/>
</dbReference>
<evidence type="ECO:0000259" key="15">
    <source>
        <dbReference type="PROSITE" id="PS51447"/>
    </source>
</evidence>